<evidence type="ECO:0000259" key="5">
    <source>
        <dbReference type="PROSITE" id="PS51659"/>
    </source>
</evidence>
<keyword evidence="7" id="KW-1185">Reference proteome</keyword>
<dbReference type="EMBL" id="AZIL01000703">
    <property type="protein sequence ID" value="EWM26159.1"/>
    <property type="molecule type" value="Genomic_DNA"/>
</dbReference>
<feature type="region of interest" description="Disordered" evidence="3">
    <location>
        <begin position="660"/>
        <end position="777"/>
    </location>
</feature>
<accession>W7U0J6</accession>
<dbReference type="GO" id="GO:0046921">
    <property type="term" value="F:alpha-(1-&gt;6)-fucosyltransferase activity"/>
    <property type="evidence" value="ECO:0007669"/>
    <property type="project" value="TreeGrafter"/>
</dbReference>
<comment type="caution">
    <text evidence="6">The sequence shown here is derived from an EMBL/GenBank/DDBJ whole genome shotgun (WGS) entry which is preliminary data.</text>
</comment>
<name>W7U0J6_9STRA</name>
<feature type="domain" description="GT23" evidence="5">
    <location>
        <begin position="328"/>
        <end position="589"/>
    </location>
</feature>
<dbReference type="Gene3D" id="3.40.50.11350">
    <property type="match status" value="1"/>
</dbReference>
<proteinExistence type="predicted"/>
<evidence type="ECO:0000256" key="2">
    <source>
        <dbReference type="ARBA" id="ARBA00022679"/>
    </source>
</evidence>
<dbReference type="InterPro" id="IPR045573">
    <property type="entry name" value="Fut8_N_cat"/>
</dbReference>
<feature type="compositionally biased region" description="Basic and acidic residues" evidence="3">
    <location>
        <begin position="698"/>
        <end position="718"/>
    </location>
</feature>
<evidence type="ECO:0000256" key="3">
    <source>
        <dbReference type="SAM" id="MobiDB-lite"/>
    </source>
</evidence>
<dbReference type="InterPro" id="IPR027350">
    <property type="entry name" value="GT23_dom"/>
</dbReference>
<dbReference type="OrthoDB" id="2014825at2759"/>
<dbReference type="AlphaFoldDB" id="W7U0J6"/>
<keyword evidence="4" id="KW-0812">Transmembrane</keyword>
<feature type="compositionally biased region" description="Basic residues" evidence="3">
    <location>
        <begin position="747"/>
        <end position="770"/>
    </location>
</feature>
<keyword evidence="4" id="KW-1133">Transmembrane helix</keyword>
<sequence length="777" mass="87706">MVSGHPRNGLIARQHAGMKQIILLALVTVTCFFFVSMCYLFSRSLPVLQSREGSSGQFVQVSDAASSWEAAGRRERLPFYGKELSREQQTSIESFLKEWGASHGNEHELLQAFVDFSEMQKRDIKETPMSDIDRAPAKKSRQDARKNNTLRDEVVENLSMKEESHSLERVLASLGNERPDAETNSVSQNMSEVSDSSRSSFEDGALAESRKVTPKPRTASVPGTETLEEASASTSSDKEDAAKAANSFELPPQPPELDFLATLLEQYRVESLLWGQVKQRDDIEGNKYHLEVLQEKIAKYQALPEIEAYVTRFREATIQAIRHRQSNCSRTLLCVLNKKCGFGCQLHHAVHCFTNAVATRRALVLQVHPWSYSSHFETYFHPVSECSPDLIPKEQRNRRSFHENHDHAFLNIVDHDVTGFEPPFLPPDVMSHVRKFHTEPHVWWVGVLSAYLMDLMDPSIITYPPAPYTALHVRRTDKVGKEADFHALDEYMPRVRHQNVYLATDDPSVLEGAKIKYPEYNFYENLAGAEAAKVSSRYTDASLEGLLQDVFVLAHADYLVGTFSSQISRLGYELAQTLHVDSIYKAHSIDGGYYFGGWIPFQQCLIEDYRGFPRGYAIQYDLGASERTGFLKDEKSQEYFPFHLTETCSPFYANLLSDKEVVAPPQPPPPPAAKAEDGQQMDKDDSTEANPSQTQNDPEEHKSGDSPGMEKEQDREGAGDVVSHPKHAQRIEHRTGNRPNQGSARHAFPHHSGKHKGKGRVHVKAIKKGRRLEILKE</sequence>
<dbReference type="Pfam" id="PF19745">
    <property type="entry name" value="FUT8_N_cat"/>
    <property type="match status" value="1"/>
</dbReference>
<keyword evidence="2 6" id="KW-0808">Transferase</keyword>
<gene>
    <name evidence="6" type="ORF">Naga_100014g17</name>
</gene>
<feature type="compositionally biased region" description="Basic and acidic residues" evidence="3">
    <location>
        <begin position="674"/>
        <end position="686"/>
    </location>
</feature>
<feature type="transmembrane region" description="Helical" evidence="4">
    <location>
        <begin position="21"/>
        <end position="42"/>
    </location>
</feature>
<feature type="region of interest" description="Disordered" evidence="3">
    <location>
        <begin position="125"/>
        <end position="250"/>
    </location>
</feature>
<evidence type="ECO:0000256" key="1">
    <source>
        <dbReference type="ARBA" id="ARBA00022676"/>
    </source>
</evidence>
<dbReference type="PANTHER" id="PTHR13132">
    <property type="entry name" value="ALPHA- 1,6 -FUCOSYLTRANSFERASE"/>
    <property type="match status" value="1"/>
</dbReference>
<dbReference type="PANTHER" id="PTHR13132:SF29">
    <property type="entry name" value="ALPHA-(1,6)-FUCOSYLTRANSFERASE"/>
    <property type="match status" value="1"/>
</dbReference>
<evidence type="ECO:0000313" key="7">
    <source>
        <dbReference type="Proteomes" id="UP000019335"/>
    </source>
</evidence>
<dbReference type="PROSITE" id="PS51659">
    <property type="entry name" value="GT23"/>
    <property type="match status" value="1"/>
</dbReference>
<organism evidence="6 7">
    <name type="scientific">Nannochloropsis gaditana</name>
    <dbReference type="NCBI Taxonomy" id="72520"/>
    <lineage>
        <taxon>Eukaryota</taxon>
        <taxon>Sar</taxon>
        <taxon>Stramenopiles</taxon>
        <taxon>Ochrophyta</taxon>
        <taxon>Eustigmatophyceae</taxon>
        <taxon>Eustigmatales</taxon>
        <taxon>Monodopsidaceae</taxon>
        <taxon>Nannochloropsis</taxon>
    </lineage>
</organism>
<keyword evidence="4" id="KW-0472">Membrane</keyword>
<dbReference type="Proteomes" id="UP000019335">
    <property type="component" value="Chromosome 9"/>
</dbReference>
<protein>
    <submittedName>
        <fullName evidence="6">Alpha-( )-fucosyltransferase</fullName>
    </submittedName>
</protein>
<evidence type="ECO:0000313" key="6">
    <source>
        <dbReference type="EMBL" id="EWM26159.1"/>
    </source>
</evidence>
<reference evidence="6 7" key="1">
    <citation type="journal article" date="2014" name="Mol. Plant">
        <title>Chromosome Scale Genome Assembly and Transcriptome Profiling of Nannochloropsis gaditana in Nitrogen Depletion.</title>
        <authorList>
            <person name="Corteggiani Carpinelli E."/>
            <person name="Telatin A."/>
            <person name="Vitulo N."/>
            <person name="Forcato C."/>
            <person name="D'Angelo M."/>
            <person name="Schiavon R."/>
            <person name="Vezzi A."/>
            <person name="Giacometti G.M."/>
            <person name="Morosinotto T."/>
            <person name="Valle G."/>
        </authorList>
    </citation>
    <scope>NUCLEOTIDE SEQUENCE [LARGE SCALE GENOMIC DNA]</scope>
    <source>
        <strain evidence="6 7">B-31</strain>
    </source>
</reference>
<keyword evidence="1 6" id="KW-0328">Glycosyltransferase</keyword>
<evidence type="ECO:0000256" key="4">
    <source>
        <dbReference type="SAM" id="Phobius"/>
    </source>
</evidence>
<dbReference type="GO" id="GO:0006487">
    <property type="term" value="P:protein N-linked glycosylation"/>
    <property type="evidence" value="ECO:0007669"/>
    <property type="project" value="TreeGrafter"/>
</dbReference>
<feature type="compositionally biased region" description="Basic and acidic residues" evidence="3">
    <location>
        <begin position="125"/>
        <end position="168"/>
    </location>
</feature>